<reference evidence="1" key="1">
    <citation type="submission" date="2021-06" db="EMBL/GenBank/DDBJ databases">
        <title>Parelaphostrongylus tenuis whole genome reference sequence.</title>
        <authorList>
            <person name="Garwood T.J."/>
            <person name="Larsen P.A."/>
            <person name="Fountain-Jones N.M."/>
            <person name="Garbe J.R."/>
            <person name="Macchietto M.G."/>
            <person name="Kania S.A."/>
            <person name="Gerhold R.W."/>
            <person name="Richards J.E."/>
            <person name="Wolf T.M."/>
        </authorList>
    </citation>
    <scope>NUCLEOTIDE SEQUENCE</scope>
    <source>
        <strain evidence="1">MNPRO001-30</strain>
        <tissue evidence="1">Meninges</tissue>
    </source>
</reference>
<dbReference type="AlphaFoldDB" id="A0AAD5WG24"/>
<evidence type="ECO:0000313" key="1">
    <source>
        <dbReference type="EMBL" id="KAJ1368735.1"/>
    </source>
</evidence>
<comment type="caution">
    <text evidence="1">The sequence shown here is derived from an EMBL/GenBank/DDBJ whole genome shotgun (WGS) entry which is preliminary data.</text>
</comment>
<gene>
    <name evidence="1" type="ORF">KIN20_029999</name>
</gene>
<keyword evidence="2" id="KW-1185">Reference proteome</keyword>
<sequence>MLVNNAEGEIRDEAGESMQDNEFVTVTGSTKAFSPRTLPFDDDKQMFQANANMKEVDQLLETVLDQSLRADWRAFKYL</sequence>
<evidence type="ECO:0000313" key="2">
    <source>
        <dbReference type="Proteomes" id="UP001196413"/>
    </source>
</evidence>
<accession>A0AAD5WG24</accession>
<proteinExistence type="predicted"/>
<name>A0AAD5WG24_PARTN</name>
<organism evidence="1 2">
    <name type="scientific">Parelaphostrongylus tenuis</name>
    <name type="common">Meningeal worm</name>
    <dbReference type="NCBI Taxonomy" id="148309"/>
    <lineage>
        <taxon>Eukaryota</taxon>
        <taxon>Metazoa</taxon>
        <taxon>Ecdysozoa</taxon>
        <taxon>Nematoda</taxon>
        <taxon>Chromadorea</taxon>
        <taxon>Rhabditida</taxon>
        <taxon>Rhabditina</taxon>
        <taxon>Rhabditomorpha</taxon>
        <taxon>Strongyloidea</taxon>
        <taxon>Metastrongylidae</taxon>
        <taxon>Parelaphostrongylus</taxon>
    </lineage>
</organism>
<dbReference type="EMBL" id="JAHQIW010006284">
    <property type="protein sequence ID" value="KAJ1368735.1"/>
    <property type="molecule type" value="Genomic_DNA"/>
</dbReference>
<dbReference type="Proteomes" id="UP001196413">
    <property type="component" value="Unassembled WGS sequence"/>
</dbReference>
<protein>
    <submittedName>
        <fullName evidence="1">Uncharacterized protein</fullName>
    </submittedName>
</protein>